<evidence type="ECO:0000313" key="2">
    <source>
        <dbReference type="Proteomes" id="UP000010319"/>
    </source>
</evidence>
<keyword evidence="2" id="KW-1185">Reference proteome</keyword>
<dbReference type="EMBL" id="AALC02000015">
    <property type="protein sequence ID" value="EEQ07164.1"/>
    <property type="molecule type" value="Genomic_DNA"/>
</dbReference>
<reference evidence="1" key="1">
    <citation type="submission" date="2008-12" db="EMBL/GenBank/DDBJ databases">
        <title>Annotation of the Yersinia bercovieri ATCC 43970 genome.</title>
        <authorList>
            <person name="Read T.D."/>
            <person name="Akmal A."/>
            <person name="Bishop-Lilly K."/>
            <person name="Chen P.E."/>
            <person name="Cook C."/>
            <person name="Kiley M.P."/>
            <person name="Lentz S."/>
            <person name="Mateczun A."/>
            <person name="Nagarajan N."/>
            <person name="Nolan N."/>
            <person name="Osborne B.I."/>
            <person name="Pop M."/>
            <person name="Sozhamannan S."/>
            <person name="Stewart A.C."/>
            <person name="Sulakvelidze A."/>
            <person name="Thomason B."/>
            <person name="Willner K."/>
            <person name="Zwick M.E."/>
        </authorList>
    </citation>
    <scope>NUCLEOTIDE SEQUENCE [LARGE SCALE GENOMIC DNA]</scope>
    <source>
        <strain evidence="1">ATCC 43970</strain>
    </source>
</reference>
<name>A0ABM9Y0G8_YERBE</name>
<sequence>MCWLRFLTVMFCCIHKDRPQKALPQCTAYIFGEVNIHHKYQLVNIKC</sequence>
<accession>A0ABM9Y0G8</accession>
<evidence type="ECO:0000313" key="1">
    <source>
        <dbReference type="EMBL" id="EEQ07164.1"/>
    </source>
</evidence>
<proteinExistence type="predicted"/>
<organism evidence="1 2">
    <name type="scientific">Yersinia bercovieri ATCC 43970</name>
    <dbReference type="NCBI Taxonomy" id="349968"/>
    <lineage>
        <taxon>Bacteria</taxon>
        <taxon>Pseudomonadati</taxon>
        <taxon>Pseudomonadota</taxon>
        <taxon>Gammaproteobacteria</taxon>
        <taxon>Enterobacterales</taxon>
        <taxon>Yersiniaceae</taxon>
        <taxon>Yersinia</taxon>
    </lineage>
</organism>
<comment type="caution">
    <text evidence="1">The sequence shown here is derived from an EMBL/GenBank/DDBJ whole genome shotgun (WGS) entry which is preliminary data.</text>
</comment>
<protein>
    <submittedName>
        <fullName evidence="1">Uncharacterized protein</fullName>
    </submittedName>
</protein>
<gene>
    <name evidence="1" type="ORF">yberc0001_3260</name>
</gene>
<dbReference type="Proteomes" id="UP000010319">
    <property type="component" value="Unassembled WGS sequence"/>
</dbReference>